<comment type="subcellular location">
    <subcellularLocation>
        <location evidence="1">Membrane</location>
        <topology evidence="1">Multi-pass membrane protein</topology>
    </subcellularLocation>
</comment>
<sequence>MTTENKLLSALSYLSILFLPVLFPLIVWILTSDRPETRHYAANALVLHLLPAILLFAIFVTAGILGLTTNNAASVGWFLIILLSLFALVAFGFFIYSIYKGIKILVD</sequence>
<accession>A0A0R2IUF7</accession>
<dbReference type="STRING" id="319652.IV80_GL001873"/>
<feature type="transmembrane region" description="Helical" evidence="5">
    <location>
        <begin position="12"/>
        <end position="30"/>
    </location>
</feature>
<protein>
    <recommendedName>
        <fullName evidence="8">Integral membrane protein</fullName>
    </recommendedName>
</protein>
<dbReference type="OrthoDB" id="2328241at2"/>
<reference evidence="6 7" key="1">
    <citation type="journal article" date="2015" name="Genome Announc.">
        <title>Expanding the biotechnology potential of lactobacilli through comparative genomics of 213 strains and associated genera.</title>
        <authorList>
            <person name="Sun Z."/>
            <person name="Harris H.M."/>
            <person name="McCann A."/>
            <person name="Guo C."/>
            <person name="Argimon S."/>
            <person name="Zhang W."/>
            <person name="Yang X."/>
            <person name="Jeffery I.B."/>
            <person name="Cooney J.C."/>
            <person name="Kagawa T.F."/>
            <person name="Liu W."/>
            <person name="Song Y."/>
            <person name="Salvetti E."/>
            <person name="Wrobel A."/>
            <person name="Rasinkangas P."/>
            <person name="Parkhill J."/>
            <person name="Rea M.C."/>
            <person name="O'Sullivan O."/>
            <person name="Ritari J."/>
            <person name="Douillard F.P."/>
            <person name="Paul Ross R."/>
            <person name="Yang R."/>
            <person name="Briner A.E."/>
            <person name="Felis G.E."/>
            <person name="de Vos W.M."/>
            <person name="Barrangou R."/>
            <person name="Klaenhammer T.R."/>
            <person name="Caufield P.W."/>
            <person name="Cui Y."/>
            <person name="Zhang H."/>
            <person name="O'Toole P.W."/>
        </authorList>
    </citation>
    <scope>NUCLEOTIDE SEQUENCE [LARGE SCALE GENOMIC DNA]</scope>
    <source>
        <strain evidence="6 7">DSM 17757</strain>
    </source>
</reference>
<keyword evidence="3 5" id="KW-1133">Transmembrane helix</keyword>
<dbReference type="Pfam" id="PF09685">
    <property type="entry name" value="MamF_MmsF"/>
    <property type="match status" value="1"/>
</dbReference>
<keyword evidence="2 5" id="KW-0812">Transmembrane</keyword>
<dbReference type="PATRIC" id="fig|319652.3.peg.1902"/>
<feature type="transmembrane region" description="Helical" evidence="5">
    <location>
        <begin position="77"/>
        <end position="99"/>
    </location>
</feature>
<evidence type="ECO:0000256" key="3">
    <source>
        <dbReference type="ARBA" id="ARBA00022989"/>
    </source>
</evidence>
<comment type="caution">
    <text evidence="6">The sequence shown here is derived from an EMBL/GenBank/DDBJ whole genome shotgun (WGS) entry which is preliminary data.</text>
</comment>
<dbReference type="EMBL" id="JQBR01000008">
    <property type="protein sequence ID" value="KRN65591.1"/>
    <property type="molecule type" value="Genomic_DNA"/>
</dbReference>
<dbReference type="Proteomes" id="UP000051568">
    <property type="component" value="Unassembled WGS sequence"/>
</dbReference>
<evidence type="ECO:0000256" key="2">
    <source>
        <dbReference type="ARBA" id="ARBA00022692"/>
    </source>
</evidence>
<evidence type="ECO:0000256" key="4">
    <source>
        <dbReference type="ARBA" id="ARBA00023136"/>
    </source>
</evidence>
<keyword evidence="4 5" id="KW-0472">Membrane</keyword>
<evidence type="ECO:0000256" key="1">
    <source>
        <dbReference type="ARBA" id="ARBA00004141"/>
    </source>
</evidence>
<feature type="transmembrane region" description="Helical" evidence="5">
    <location>
        <begin position="42"/>
        <end position="65"/>
    </location>
</feature>
<keyword evidence="7" id="KW-1185">Reference proteome</keyword>
<name>A0A0R2IUF7_9LACO</name>
<evidence type="ECO:0008006" key="8">
    <source>
        <dbReference type="Google" id="ProtNLM"/>
    </source>
</evidence>
<gene>
    <name evidence="6" type="ORF">IV80_GL001873</name>
</gene>
<evidence type="ECO:0000313" key="7">
    <source>
        <dbReference type="Proteomes" id="UP000051568"/>
    </source>
</evidence>
<evidence type="ECO:0000256" key="5">
    <source>
        <dbReference type="SAM" id="Phobius"/>
    </source>
</evidence>
<evidence type="ECO:0000313" key="6">
    <source>
        <dbReference type="EMBL" id="KRN65591.1"/>
    </source>
</evidence>
<dbReference type="RefSeq" id="WP_057751837.1">
    <property type="nucleotide sequence ID" value="NZ_BJVH01000008.1"/>
</dbReference>
<proteinExistence type="predicted"/>
<organism evidence="6 7">
    <name type="scientific">Pediococcus cellicola</name>
    <dbReference type="NCBI Taxonomy" id="319652"/>
    <lineage>
        <taxon>Bacteria</taxon>
        <taxon>Bacillati</taxon>
        <taxon>Bacillota</taxon>
        <taxon>Bacilli</taxon>
        <taxon>Lactobacillales</taxon>
        <taxon>Lactobacillaceae</taxon>
        <taxon>Pediococcus</taxon>
    </lineage>
</organism>
<dbReference type="AlphaFoldDB" id="A0A0R2IUF7"/>
<dbReference type="InterPro" id="IPR019109">
    <property type="entry name" value="MamF_MmsF"/>
</dbReference>